<dbReference type="Gene3D" id="3.40.309.10">
    <property type="entry name" value="Aldehyde Dehydrogenase, Chain A, domain 2"/>
    <property type="match status" value="1"/>
</dbReference>
<proteinExistence type="inferred from homology"/>
<dbReference type="InterPro" id="IPR016163">
    <property type="entry name" value="Ald_DH_C"/>
</dbReference>
<feature type="region of interest" description="Disordered" evidence="4">
    <location>
        <begin position="21"/>
        <end position="40"/>
    </location>
</feature>
<dbReference type="Pfam" id="PF00171">
    <property type="entry name" value="Aldedh"/>
    <property type="match status" value="1"/>
</dbReference>
<dbReference type="Gene3D" id="3.40.605.10">
    <property type="entry name" value="Aldehyde Dehydrogenase, Chain A, domain 1"/>
    <property type="match status" value="1"/>
</dbReference>
<evidence type="ECO:0000313" key="6">
    <source>
        <dbReference type="EMBL" id="MBB5730455.1"/>
    </source>
</evidence>
<feature type="domain" description="Aldehyde dehydrogenase" evidence="5">
    <location>
        <begin position="20"/>
        <end position="478"/>
    </location>
</feature>
<reference evidence="6 7" key="1">
    <citation type="submission" date="2020-08" db="EMBL/GenBank/DDBJ databases">
        <title>Genomic Encyclopedia of Type Strains, Phase IV (KMG-IV): sequencing the most valuable type-strain genomes for metagenomic binning, comparative biology and taxonomic classification.</title>
        <authorList>
            <person name="Goeker M."/>
        </authorList>
    </citation>
    <scope>NUCLEOTIDE SEQUENCE [LARGE SCALE GENOMIC DNA]</scope>
    <source>
        <strain evidence="6 7">DSM 103336</strain>
    </source>
</reference>
<evidence type="ECO:0000256" key="4">
    <source>
        <dbReference type="SAM" id="MobiDB-lite"/>
    </source>
</evidence>
<dbReference type="FunFam" id="3.40.309.10:FF:000009">
    <property type="entry name" value="Aldehyde dehydrogenase A"/>
    <property type="match status" value="1"/>
</dbReference>
<keyword evidence="3" id="KW-0520">NAD</keyword>
<dbReference type="EMBL" id="JACIJR010000007">
    <property type="protein sequence ID" value="MBB5730455.1"/>
    <property type="molecule type" value="Genomic_DNA"/>
</dbReference>
<dbReference type="InterPro" id="IPR015590">
    <property type="entry name" value="Aldehyde_DH_dom"/>
</dbReference>
<name>A0A7W9BUP9_9SPHN</name>
<comment type="similarity">
    <text evidence="1">Belongs to the aldehyde dehydrogenase family.</text>
</comment>
<dbReference type="RefSeq" id="WP_157177025.1">
    <property type="nucleotide sequence ID" value="NZ_BMJP01000005.1"/>
</dbReference>
<evidence type="ECO:0000256" key="3">
    <source>
        <dbReference type="ARBA" id="ARBA00023027"/>
    </source>
</evidence>
<comment type="caution">
    <text evidence="6">The sequence shown here is derived from an EMBL/GenBank/DDBJ whole genome shotgun (WGS) entry which is preliminary data.</text>
</comment>
<protein>
    <submittedName>
        <fullName evidence="6">Aldehyde dehydrogenase (NAD+)</fullName>
        <ecNumber evidence="6">1.2.1.3</ecNumber>
    </submittedName>
</protein>
<dbReference type="InterPro" id="IPR016161">
    <property type="entry name" value="Ald_DH/histidinol_DH"/>
</dbReference>
<keyword evidence="7" id="KW-1185">Reference proteome</keyword>
<evidence type="ECO:0000313" key="7">
    <source>
        <dbReference type="Proteomes" id="UP000546701"/>
    </source>
</evidence>
<keyword evidence="2 6" id="KW-0560">Oxidoreductase</keyword>
<dbReference type="EC" id="1.2.1.3" evidence="6"/>
<dbReference type="Proteomes" id="UP000546701">
    <property type="component" value="Unassembled WGS sequence"/>
</dbReference>
<dbReference type="OrthoDB" id="9761688at2"/>
<dbReference type="PANTHER" id="PTHR42986">
    <property type="entry name" value="BENZALDEHYDE DEHYDROGENASE YFMT"/>
    <property type="match status" value="1"/>
</dbReference>
<evidence type="ECO:0000256" key="1">
    <source>
        <dbReference type="ARBA" id="ARBA00009986"/>
    </source>
</evidence>
<gene>
    <name evidence="6" type="ORF">FHS99_002958</name>
</gene>
<evidence type="ECO:0000259" key="5">
    <source>
        <dbReference type="Pfam" id="PF00171"/>
    </source>
</evidence>
<dbReference type="AlphaFoldDB" id="A0A7W9BUP9"/>
<evidence type="ECO:0000256" key="2">
    <source>
        <dbReference type="ARBA" id="ARBA00023002"/>
    </source>
</evidence>
<feature type="region of interest" description="Disordered" evidence="4">
    <location>
        <begin position="483"/>
        <end position="504"/>
    </location>
</feature>
<dbReference type="InterPro" id="IPR016162">
    <property type="entry name" value="Ald_DH_N"/>
</dbReference>
<sequence length="504" mass="53980">MAASAPYQDFDKLFIDGRWKAGGSKPKPNVSPWTEQPFGEAPQADIDDLNAAYEAARKAQPAWAAKLPSERAQVFARVAQIMDERRDEIIGWIVREAGGTMLKGALECKSVQGVMLEAASLPYMVEGRILPNDTPGKESRVYRKPVGVVGVISPWNWPFQLSGRSLAPAMAVGNAVVLKPASDTPITGGLLFAKMFEEAGLPPGILNVIPGPGSEIGDAFVKHAVPRVISFTGSTPVGRNLGRIAYEADIIKRLELELGGDSPLVVLADADLDLAVGAAVFGKFLHQGQICMIANRLIVEAPIYDEFVDRFAAAVKALKMNGPDDPETFIGPIINRAQLESVQGAIGKARDAGYRQVAGGEAQGLVLPPHVFADVDPEGALYRHEIFGPLAPVIRAADEGDALRIANDTDYGLSSAVFTRDLERGVRFARSIEAGMAHVNDQPVNDLPFSPFGGEKNSGIGRFNGRWAVDAFTTDQWVTVQHTPRPYPNDARLLSPGASESVGG</sequence>
<organism evidence="6 7">
    <name type="scientific">Sphingomonas prati</name>
    <dbReference type="NCBI Taxonomy" id="1843237"/>
    <lineage>
        <taxon>Bacteria</taxon>
        <taxon>Pseudomonadati</taxon>
        <taxon>Pseudomonadota</taxon>
        <taxon>Alphaproteobacteria</taxon>
        <taxon>Sphingomonadales</taxon>
        <taxon>Sphingomonadaceae</taxon>
        <taxon>Sphingomonas</taxon>
    </lineage>
</organism>
<accession>A0A7W9BUP9</accession>
<dbReference type="PANTHER" id="PTHR42986:SF1">
    <property type="entry name" value="BENZALDEHYDE DEHYDROGENASE YFMT"/>
    <property type="match status" value="1"/>
</dbReference>
<dbReference type="GO" id="GO:0004029">
    <property type="term" value="F:aldehyde dehydrogenase (NAD+) activity"/>
    <property type="evidence" value="ECO:0007669"/>
    <property type="project" value="UniProtKB-EC"/>
</dbReference>
<dbReference type="SUPFAM" id="SSF53720">
    <property type="entry name" value="ALDH-like"/>
    <property type="match status" value="1"/>
</dbReference>